<evidence type="ECO:0000313" key="1">
    <source>
        <dbReference type="EMBL" id="QBE67590.1"/>
    </source>
</evidence>
<reference evidence="1 2" key="1">
    <citation type="submission" date="2019-02" db="EMBL/GenBank/DDBJ databases">
        <title>Draft Genome Sequences of Six Type Strains of the Genus Massilia.</title>
        <authorList>
            <person name="Miess H."/>
            <person name="Frediansyhah A."/>
            <person name="Gross H."/>
        </authorList>
    </citation>
    <scope>NUCLEOTIDE SEQUENCE [LARGE SCALE GENOMIC DNA]</scope>
    <source>
        <strain evidence="1 2">DSM 17473</strain>
    </source>
</reference>
<evidence type="ECO:0000313" key="2">
    <source>
        <dbReference type="Proteomes" id="UP000290637"/>
    </source>
</evidence>
<accession>A0A4P6L786</accession>
<keyword evidence="2" id="KW-1185">Reference proteome</keyword>
<protein>
    <submittedName>
        <fullName evidence="1">MSHA biogenesis protein MshK</fullName>
    </submittedName>
</protein>
<name>A0A4P6L786_9BURK</name>
<sequence>MLFVALPSWAQALQDPTRPPAASLLLPAEAVQAPAAPRQPTLQSVLVGPGSGREVAVIDGRIVRRGERVGRAILADIRGDRVILREGRRTTELKLYPQAGKPPAKHP</sequence>
<dbReference type="AlphaFoldDB" id="A0A4P6L786"/>
<organism evidence="1 2">
    <name type="scientific">Pseudoduganella lutea</name>
    <dbReference type="NCBI Taxonomy" id="321985"/>
    <lineage>
        <taxon>Bacteria</taxon>
        <taxon>Pseudomonadati</taxon>
        <taxon>Pseudomonadota</taxon>
        <taxon>Betaproteobacteria</taxon>
        <taxon>Burkholderiales</taxon>
        <taxon>Oxalobacteraceae</taxon>
        <taxon>Telluria group</taxon>
        <taxon>Pseudoduganella</taxon>
    </lineage>
</organism>
<dbReference type="KEGG" id="plue:EWM63_29870"/>
<proteinExistence type="predicted"/>
<dbReference type="EMBL" id="CP035913">
    <property type="protein sequence ID" value="QBE67590.1"/>
    <property type="molecule type" value="Genomic_DNA"/>
</dbReference>
<dbReference type="Proteomes" id="UP000290637">
    <property type="component" value="Chromosome"/>
</dbReference>
<gene>
    <name evidence="1" type="ORF">EWM63_29870</name>
</gene>